<accession>A0A928Q3J7</accession>
<sequence>MKQWFSVICASFMAASVLLTACSGSAAPSESKGTSGGWAPKSEIEFVVPSAPGGGSDTNARMIADIAFTGGFSPKNFKVNNMPGGSGGVAFSYMATKKGNDEILMVLHNGQIMSTLVNKSPVVASDLTYLPVVAFDNLLLCINKNGKYKSVEEMIEAAKANPGSVKIGGSQRGNTDHLCFEMMRKYLNVDITYVQFNSSGETMSALLGGHVDFGIFNPSECVGQVEAGEIQPTATFAENRLSGKFAEVRTFKEIGYPDILVTEVRALAGTPGMSAEAIAFYDDMIRKVTETERWKTEYIEKNYLTPVYMTSAEAKKFFDEETQKYNSIFKEVGIIQG</sequence>
<comment type="caution">
    <text evidence="3">The sequence shown here is derived from an EMBL/GenBank/DDBJ whole genome shotgun (WGS) entry which is preliminary data.</text>
</comment>
<organism evidence="3 4">
    <name type="scientific">Faecalispora sporosphaeroides</name>
    <dbReference type="NCBI Taxonomy" id="1549"/>
    <lineage>
        <taxon>Bacteria</taxon>
        <taxon>Bacillati</taxon>
        <taxon>Bacillota</taxon>
        <taxon>Clostridia</taxon>
        <taxon>Eubacteriales</taxon>
        <taxon>Oscillospiraceae</taxon>
        <taxon>Faecalispora</taxon>
    </lineage>
</organism>
<dbReference type="Gene3D" id="3.40.190.10">
    <property type="entry name" value="Periplasmic binding protein-like II"/>
    <property type="match status" value="1"/>
</dbReference>
<dbReference type="InterPro" id="IPR005064">
    <property type="entry name" value="BUG"/>
</dbReference>
<protein>
    <submittedName>
        <fullName evidence="3">Tripartite tricarboxylate transporter substrate binding protein</fullName>
    </submittedName>
</protein>
<dbReference type="EMBL" id="SVNY01000005">
    <property type="protein sequence ID" value="MBE6834058.1"/>
    <property type="molecule type" value="Genomic_DNA"/>
</dbReference>
<evidence type="ECO:0000313" key="4">
    <source>
        <dbReference type="Proteomes" id="UP000754750"/>
    </source>
</evidence>
<comment type="similarity">
    <text evidence="1">Belongs to the UPF0065 (bug) family.</text>
</comment>
<dbReference type="Pfam" id="PF03401">
    <property type="entry name" value="TctC"/>
    <property type="match status" value="1"/>
</dbReference>
<dbReference type="CDD" id="cd07012">
    <property type="entry name" value="PBP2_Bug_TTT"/>
    <property type="match status" value="1"/>
</dbReference>
<dbReference type="Proteomes" id="UP000754750">
    <property type="component" value="Unassembled WGS sequence"/>
</dbReference>
<gene>
    <name evidence="3" type="ORF">E7512_10880</name>
</gene>
<evidence type="ECO:0000256" key="2">
    <source>
        <dbReference type="SAM" id="SignalP"/>
    </source>
</evidence>
<name>A0A928Q3J7_9FIRM</name>
<feature type="chain" id="PRO_5037806475" evidence="2">
    <location>
        <begin position="27"/>
        <end position="337"/>
    </location>
</feature>
<dbReference type="InterPro" id="IPR042100">
    <property type="entry name" value="Bug_dom1"/>
</dbReference>
<dbReference type="AlphaFoldDB" id="A0A928Q3J7"/>
<dbReference type="SUPFAM" id="SSF53850">
    <property type="entry name" value="Periplasmic binding protein-like II"/>
    <property type="match status" value="1"/>
</dbReference>
<proteinExistence type="inferred from homology"/>
<dbReference type="PANTHER" id="PTHR42928">
    <property type="entry name" value="TRICARBOXYLATE-BINDING PROTEIN"/>
    <property type="match status" value="1"/>
</dbReference>
<dbReference type="PROSITE" id="PS51257">
    <property type="entry name" value="PROKAR_LIPOPROTEIN"/>
    <property type="match status" value="1"/>
</dbReference>
<dbReference type="Gene3D" id="3.40.190.150">
    <property type="entry name" value="Bordetella uptake gene, domain 1"/>
    <property type="match status" value="1"/>
</dbReference>
<dbReference type="PIRSF" id="PIRSF017082">
    <property type="entry name" value="YflP"/>
    <property type="match status" value="1"/>
</dbReference>
<feature type="signal peptide" evidence="2">
    <location>
        <begin position="1"/>
        <end position="26"/>
    </location>
</feature>
<dbReference type="PANTHER" id="PTHR42928:SF1">
    <property type="entry name" value="BLR4371 PROTEIN"/>
    <property type="match status" value="1"/>
</dbReference>
<evidence type="ECO:0000313" key="3">
    <source>
        <dbReference type="EMBL" id="MBE6834058.1"/>
    </source>
</evidence>
<reference evidence="3" key="1">
    <citation type="submission" date="2019-04" db="EMBL/GenBank/DDBJ databases">
        <title>Evolution of Biomass-Degrading Anaerobic Consortia Revealed by Metagenomics.</title>
        <authorList>
            <person name="Peng X."/>
        </authorList>
    </citation>
    <scope>NUCLEOTIDE SEQUENCE</scope>
    <source>
        <strain evidence="3">SIG551</strain>
    </source>
</reference>
<evidence type="ECO:0000256" key="1">
    <source>
        <dbReference type="ARBA" id="ARBA00006987"/>
    </source>
</evidence>
<dbReference type="RefSeq" id="WP_326840664.1">
    <property type="nucleotide sequence ID" value="NZ_SVNY01000005.1"/>
</dbReference>
<keyword evidence="2" id="KW-0732">Signal</keyword>